<evidence type="ECO:0000313" key="3">
    <source>
        <dbReference type="EMBL" id="CBY41906.1"/>
    </source>
</evidence>
<reference evidence="3" key="1">
    <citation type="journal article" date="2010" name="Science">
        <title>Plasticity of animal genome architecture unmasked by rapid evolution of a pelagic tunicate.</title>
        <authorList>
            <person name="Denoeud F."/>
            <person name="Henriet S."/>
            <person name="Mungpakdee S."/>
            <person name="Aury J.M."/>
            <person name="Da Silva C."/>
            <person name="Brinkmann H."/>
            <person name="Mikhaleva J."/>
            <person name="Olsen L.C."/>
            <person name="Jubin C."/>
            <person name="Canestro C."/>
            <person name="Bouquet J.M."/>
            <person name="Danks G."/>
            <person name="Poulain J."/>
            <person name="Campsteijn C."/>
            <person name="Adamski M."/>
            <person name="Cross I."/>
            <person name="Yadetie F."/>
            <person name="Muffato M."/>
            <person name="Louis A."/>
            <person name="Butcher S."/>
            <person name="Tsagkogeorga G."/>
            <person name="Konrad A."/>
            <person name="Singh S."/>
            <person name="Jensen M.F."/>
            <person name="Cong E.H."/>
            <person name="Eikeseth-Otteraa H."/>
            <person name="Noel B."/>
            <person name="Anthouard V."/>
            <person name="Porcel B.M."/>
            <person name="Kachouri-Lafond R."/>
            <person name="Nishino A."/>
            <person name="Ugolini M."/>
            <person name="Chourrout P."/>
            <person name="Nishida H."/>
            <person name="Aasland R."/>
            <person name="Huzurbazar S."/>
            <person name="Westhof E."/>
            <person name="Delsuc F."/>
            <person name="Lehrach H."/>
            <person name="Reinhardt R."/>
            <person name="Weissenbach J."/>
            <person name="Roy S.W."/>
            <person name="Artiguenave F."/>
            <person name="Postlethwait J.H."/>
            <person name="Manak J.R."/>
            <person name="Thompson E.M."/>
            <person name="Jaillon O."/>
            <person name="Du Pasquier L."/>
            <person name="Boudinot P."/>
            <person name="Liberles D.A."/>
            <person name="Volff J.N."/>
            <person name="Philippe H."/>
            <person name="Lenhard B."/>
            <person name="Roest Crollius H."/>
            <person name="Wincker P."/>
            <person name="Chourrout D."/>
        </authorList>
    </citation>
    <scope>NUCLEOTIDE SEQUENCE [LARGE SCALE GENOMIC DNA]</scope>
</reference>
<dbReference type="Proteomes" id="UP000011014">
    <property type="component" value="Unassembled WGS sequence"/>
</dbReference>
<protein>
    <recommendedName>
        <fullName evidence="4">Phosphatidylserine decarboxylase</fullName>
    </recommendedName>
</protein>
<dbReference type="EMBL" id="FN656723">
    <property type="protein sequence ID" value="CBY41906.1"/>
    <property type="molecule type" value="Genomic_DNA"/>
</dbReference>
<evidence type="ECO:0008006" key="4">
    <source>
        <dbReference type="Google" id="ProtNLM"/>
    </source>
</evidence>
<dbReference type="PANTHER" id="PTHR10067:SF6">
    <property type="entry name" value="PHOSPHATIDYLSERINE DECARBOXYLASE PROENZYME, MITOCHONDRIAL"/>
    <property type="match status" value="1"/>
</dbReference>
<name>E4Z2H8_OIKDI</name>
<feature type="non-terminal residue" evidence="3">
    <location>
        <position position="1"/>
    </location>
</feature>
<gene>
    <name evidence="3" type="ORF">GSOID_T00024002001</name>
</gene>
<sequence length="79" mass="8563">TNINSGRILYGAHADKDFTLIDPRLPDGLPVEKGEMLGEFNLGSTIVLVFEAPKSFDFNVSSGDKVLLGQKIGEILSKK</sequence>
<proteinExistence type="predicted"/>
<dbReference type="AlphaFoldDB" id="E4Z2H8"/>
<evidence type="ECO:0000256" key="2">
    <source>
        <dbReference type="ARBA" id="ARBA00023239"/>
    </source>
</evidence>
<evidence type="ECO:0000256" key="1">
    <source>
        <dbReference type="ARBA" id="ARBA00022793"/>
    </source>
</evidence>
<dbReference type="PANTHER" id="PTHR10067">
    <property type="entry name" value="PHOSPHATIDYLSERINE DECARBOXYLASE"/>
    <property type="match status" value="1"/>
</dbReference>
<keyword evidence="1" id="KW-0210">Decarboxylase</keyword>
<dbReference type="Pfam" id="PF02666">
    <property type="entry name" value="PS_Dcarbxylase"/>
    <property type="match status" value="1"/>
</dbReference>
<dbReference type="GO" id="GO:0005739">
    <property type="term" value="C:mitochondrion"/>
    <property type="evidence" value="ECO:0007669"/>
    <property type="project" value="TreeGrafter"/>
</dbReference>
<keyword evidence="2" id="KW-0456">Lyase</keyword>
<accession>E4Z2H8</accession>
<dbReference type="GO" id="GO:0006646">
    <property type="term" value="P:phosphatidylethanolamine biosynthetic process"/>
    <property type="evidence" value="ECO:0007669"/>
    <property type="project" value="TreeGrafter"/>
</dbReference>
<organism evidence="3">
    <name type="scientific">Oikopleura dioica</name>
    <name type="common">Tunicate</name>
    <dbReference type="NCBI Taxonomy" id="34765"/>
    <lineage>
        <taxon>Eukaryota</taxon>
        <taxon>Metazoa</taxon>
        <taxon>Chordata</taxon>
        <taxon>Tunicata</taxon>
        <taxon>Appendicularia</taxon>
        <taxon>Copelata</taxon>
        <taxon>Oikopleuridae</taxon>
        <taxon>Oikopleura</taxon>
    </lineage>
</organism>
<dbReference type="InterPro" id="IPR003817">
    <property type="entry name" value="PS_Dcarbxylase"/>
</dbReference>
<dbReference type="GO" id="GO:0004609">
    <property type="term" value="F:phosphatidylserine decarboxylase activity"/>
    <property type="evidence" value="ECO:0007669"/>
    <property type="project" value="InterPro"/>
</dbReference>